<dbReference type="OrthoDB" id="1668230at2759"/>
<evidence type="ECO:0000259" key="10">
    <source>
        <dbReference type="PROSITE" id="PS50011"/>
    </source>
</evidence>
<dbReference type="Gene3D" id="1.10.510.10">
    <property type="entry name" value="Transferase(Phosphotransferase) domain 1"/>
    <property type="match status" value="1"/>
</dbReference>
<comment type="catalytic activity">
    <reaction evidence="8">
        <text>L-threonyl-[protein] + ATP = O-phospho-L-threonyl-[protein] + ADP + H(+)</text>
        <dbReference type="Rhea" id="RHEA:46608"/>
        <dbReference type="Rhea" id="RHEA-COMP:11060"/>
        <dbReference type="Rhea" id="RHEA-COMP:11605"/>
        <dbReference type="ChEBI" id="CHEBI:15378"/>
        <dbReference type="ChEBI" id="CHEBI:30013"/>
        <dbReference type="ChEBI" id="CHEBI:30616"/>
        <dbReference type="ChEBI" id="CHEBI:61977"/>
        <dbReference type="ChEBI" id="CHEBI:456216"/>
        <dbReference type="EC" id="2.7.11.1"/>
    </reaction>
</comment>
<comment type="subunit">
    <text evidence="2">Component of the EKC/KEOPS complex composed of at least BUD32, CGI121, GON7, KAE1 and PCC1; the whole complex dimerizes.</text>
</comment>
<dbReference type="PROSITE" id="PS00109">
    <property type="entry name" value="PROTEIN_KINASE_TYR"/>
    <property type="match status" value="1"/>
</dbReference>
<dbReference type="Pfam" id="PF00069">
    <property type="entry name" value="Pkinase"/>
    <property type="match status" value="1"/>
</dbReference>
<evidence type="ECO:0000256" key="3">
    <source>
        <dbReference type="ARBA" id="ARBA00012513"/>
    </source>
</evidence>
<evidence type="ECO:0000256" key="2">
    <source>
        <dbReference type="ARBA" id="ARBA00011534"/>
    </source>
</evidence>
<dbReference type="InterPro" id="IPR000719">
    <property type="entry name" value="Prot_kinase_dom"/>
</dbReference>
<evidence type="ECO:0000256" key="5">
    <source>
        <dbReference type="ARBA" id="ARBA00019973"/>
    </source>
</evidence>
<reference evidence="11 12" key="1">
    <citation type="journal article" date="2019" name="Appl. Microbiol. Biotechnol.">
        <title>Genome sequence of Isaria javanica and comparative genome analysis insights into family S53 peptidase evolution in fungal entomopathogens.</title>
        <authorList>
            <person name="Lin R."/>
            <person name="Zhang X."/>
            <person name="Xin B."/>
            <person name="Zou M."/>
            <person name="Gao Y."/>
            <person name="Qin F."/>
            <person name="Hu Q."/>
            <person name="Xie B."/>
            <person name="Cheng X."/>
        </authorList>
    </citation>
    <scope>NUCLEOTIDE SEQUENCE [LARGE SCALE GENOMIC DNA]</scope>
    <source>
        <strain evidence="11 12">IJ1G</strain>
    </source>
</reference>
<dbReference type="PANTHER" id="PTHR23257">
    <property type="entry name" value="SERINE-THREONINE PROTEIN KINASE"/>
    <property type="match status" value="1"/>
</dbReference>
<dbReference type="GO" id="GO:0005737">
    <property type="term" value="C:cytoplasm"/>
    <property type="evidence" value="ECO:0007669"/>
    <property type="project" value="TreeGrafter"/>
</dbReference>
<sequence length="238" mass="26661">MEVKVEVPDTILENRVVGHGLSSWVFRVDAVAKCYFSGQPELRQREIAIYQRLTLAYGESHERIVPFFGVLDDSLLLEYQPNGSIRQYRKTGPQPIPLKLRLRWAEQVASGVAFIHSKGVLHGDLSCNNIFLDANLDAKIGDFSGSSIDGLPFLTVYETSHALPGDDSVSIKRDLFALGSTFYEVITGHTPFHDKDAHEIEILFNQGQFPTLQDVPAGDLILRCWKGRYTSIPEVLDD</sequence>
<comment type="catalytic activity">
    <reaction evidence="9">
        <text>L-seryl-[protein] + ATP = O-phospho-L-seryl-[protein] + ADP + H(+)</text>
        <dbReference type="Rhea" id="RHEA:17989"/>
        <dbReference type="Rhea" id="RHEA-COMP:9863"/>
        <dbReference type="Rhea" id="RHEA-COMP:11604"/>
        <dbReference type="ChEBI" id="CHEBI:15378"/>
        <dbReference type="ChEBI" id="CHEBI:29999"/>
        <dbReference type="ChEBI" id="CHEBI:30616"/>
        <dbReference type="ChEBI" id="CHEBI:83421"/>
        <dbReference type="ChEBI" id="CHEBI:456216"/>
        <dbReference type="EC" id="2.7.11.1"/>
    </reaction>
</comment>
<dbReference type="EC" id="2.7.11.1" evidence="3"/>
<organism evidence="11 12">
    <name type="scientific">Cordyceps javanica</name>
    <dbReference type="NCBI Taxonomy" id="43265"/>
    <lineage>
        <taxon>Eukaryota</taxon>
        <taxon>Fungi</taxon>
        <taxon>Dikarya</taxon>
        <taxon>Ascomycota</taxon>
        <taxon>Pezizomycotina</taxon>
        <taxon>Sordariomycetes</taxon>
        <taxon>Hypocreomycetidae</taxon>
        <taxon>Hypocreales</taxon>
        <taxon>Cordycipitaceae</taxon>
        <taxon>Cordyceps</taxon>
    </lineage>
</organism>
<evidence type="ECO:0000256" key="8">
    <source>
        <dbReference type="ARBA" id="ARBA00047899"/>
    </source>
</evidence>
<dbReference type="GO" id="GO:0004674">
    <property type="term" value="F:protein serine/threonine kinase activity"/>
    <property type="evidence" value="ECO:0007669"/>
    <property type="project" value="UniProtKB-EC"/>
</dbReference>
<evidence type="ECO:0000256" key="4">
    <source>
        <dbReference type="ARBA" id="ARBA00013948"/>
    </source>
</evidence>
<dbReference type="Proteomes" id="UP000315783">
    <property type="component" value="Unassembled WGS sequence"/>
</dbReference>
<accession>A0A545UZ99</accession>
<dbReference type="EMBL" id="SPUK01000009">
    <property type="protein sequence ID" value="TQV94802.1"/>
    <property type="molecule type" value="Genomic_DNA"/>
</dbReference>
<gene>
    <name evidence="11" type="ORF">IF1G_06813</name>
</gene>
<keyword evidence="11" id="KW-0808">Transferase</keyword>
<dbReference type="InterPro" id="IPR050167">
    <property type="entry name" value="Ser_Thr_protein_kinase"/>
</dbReference>
<dbReference type="PROSITE" id="PS50011">
    <property type="entry name" value="PROTEIN_KINASE_DOM"/>
    <property type="match status" value="1"/>
</dbReference>
<evidence type="ECO:0000313" key="12">
    <source>
        <dbReference type="Proteomes" id="UP000315783"/>
    </source>
</evidence>
<evidence type="ECO:0000313" key="11">
    <source>
        <dbReference type="EMBL" id="TQV94802.1"/>
    </source>
</evidence>
<dbReference type="GO" id="GO:0007165">
    <property type="term" value="P:signal transduction"/>
    <property type="evidence" value="ECO:0007669"/>
    <property type="project" value="TreeGrafter"/>
</dbReference>
<evidence type="ECO:0000256" key="1">
    <source>
        <dbReference type="ARBA" id="ARBA00003747"/>
    </source>
</evidence>
<evidence type="ECO:0000256" key="7">
    <source>
        <dbReference type="ARBA" id="ARBA00033194"/>
    </source>
</evidence>
<feature type="domain" description="Protein kinase" evidence="10">
    <location>
        <begin position="1"/>
        <end position="238"/>
    </location>
</feature>
<comment type="function">
    <text evidence="1">Component of the EKC/KEOPS complex that is required for the formation of a threonylcarbamoyl group on adenosine at position 37 (t(6)A37) in tRNAs that read codons beginning with adenine. The complex is probably involved in the transfer of the threonylcarbamoyl moiety of threonylcarbamoyl-AMP (TC-AMP) to the N6 group of A37. BUD32 has ATPase activity in the context of the EKC/KEOPS complex and likely plays a supporting role to the catalytic subunit KAE1. The EKC/KEOPS complex also promotes both telomere uncapping and telomere elongation. The complex is required for efficient recruitment of transcriptional coactivators.</text>
</comment>
<dbReference type="SUPFAM" id="SSF56112">
    <property type="entry name" value="Protein kinase-like (PK-like)"/>
    <property type="match status" value="1"/>
</dbReference>
<dbReference type="InterPro" id="IPR011009">
    <property type="entry name" value="Kinase-like_dom_sf"/>
</dbReference>
<dbReference type="InterPro" id="IPR008266">
    <property type="entry name" value="Tyr_kinase_AS"/>
</dbReference>
<dbReference type="AlphaFoldDB" id="A0A545UZ99"/>
<evidence type="ECO:0000256" key="9">
    <source>
        <dbReference type="ARBA" id="ARBA00048679"/>
    </source>
</evidence>
<proteinExistence type="predicted"/>
<evidence type="ECO:0000256" key="6">
    <source>
        <dbReference type="ARBA" id="ARBA00030980"/>
    </source>
</evidence>
<comment type="caution">
    <text evidence="11">The sequence shown here is derived from an EMBL/GenBank/DDBJ whole genome shotgun (WGS) entry which is preliminary data.</text>
</comment>
<keyword evidence="11" id="KW-0418">Kinase</keyword>
<dbReference type="STRING" id="43265.A0A545UZ99"/>
<keyword evidence="12" id="KW-1185">Reference proteome</keyword>
<protein>
    <recommendedName>
        <fullName evidence="5">EKC/KEOPS complex subunit BUD32</fullName>
        <ecNumber evidence="3">2.7.11.1</ecNumber>
    </recommendedName>
    <alternativeName>
        <fullName evidence="6 7">Atypical Serine/threonine protein kinase BUD32</fullName>
    </alternativeName>
    <alternativeName>
        <fullName evidence="4">EKC/KEOPS complex subunit bud32</fullName>
    </alternativeName>
</protein>
<dbReference type="GO" id="GO:0005524">
    <property type="term" value="F:ATP binding"/>
    <property type="evidence" value="ECO:0007669"/>
    <property type="project" value="InterPro"/>
</dbReference>
<name>A0A545UZ99_9HYPO</name>